<accession>A0ACC2CXF1</accession>
<evidence type="ECO:0000313" key="2">
    <source>
        <dbReference type="Proteomes" id="UP001162992"/>
    </source>
</evidence>
<dbReference type="Proteomes" id="UP001162992">
    <property type="component" value="Chromosome 8"/>
</dbReference>
<organism evidence="1 2">
    <name type="scientific">Diphasiastrum complanatum</name>
    <name type="common">Issler's clubmoss</name>
    <name type="synonym">Lycopodium complanatum</name>
    <dbReference type="NCBI Taxonomy" id="34168"/>
    <lineage>
        <taxon>Eukaryota</taxon>
        <taxon>Viridiplantae</taxon>
        <taxon>Streptophyta</taxon>
        <taxon>Embryophyta</taxon>
        <taxon>Tracheophyta</taxon>
        <taxon>Lycopodiopsida</taxon>
        <taxon>Lycopodiales</taxon>
        <taxon>Lycopodiaceae</taxon>
        <taxon>Lycopodioideae</taxon>
        <taxon>Diphasiastrum</taxon>
    </lineage>
</organism>
<proteinExistence type="predicted"/>
<gene>
    <name evidence="1" type="ORF">O6H91_08G050100</name>
</gene>
<sequence>MQQAREMAELITVDRDSRLRLLPQEVYEDSIKVGNSCASFRARVSQFHNLVKELLSQVTENAEKVEKAKLCAIGTRNMLIEEIESRPQKVKDQQGIIANKEEQIKKLKEEFESLMILKKEQDLLISWLIDPSLRPSS</sequence>
<evidence type="ECO:0000313" key="1">
    <source>
        <dbReference type="EMBL" id="KAJ7546674.1"/>
    </source>
</evidence>
<dbReference type="EMBL" id="CM055099">
    <property type="protein sequence ID" value="KAJ7546674.1"/>
    <property type="molecule type" value="Genomic_DNA"/>
</dbReference>
<reference evidence="2" key="1">
    <citation type="journal article" date="2024" name="Proc. Natl. Acad. Sci. U.S.A.">
        <title>Extraordinary preservation of gene collinearity over three hundred million years revealed in homosporous lycophytes.</title>
        <authorList>
            <person name="Li C."/>
            <person name="Wickell D."/>
            <person name="Kuo L.Y."/>
            <person name="Chen X."/>
            <person name="Nie B."/>
            <person name="Liao X."/>
            <person name="Peng D."/>
            <person name="Ji J."/>
            <person name="Jenkins J."/>
            <person name="Williams M."/>
            <person name="Shu S."/>
            <person name="Plott C."/>
            <person name="Barry K."/>
            <person name="Rajasekar S."/>
            <person name="Grimwood J."/>
            <person name="Han X."/>
            <person name="Sun S."/>
            <person name="Hou Z."/>
            <person name="He W."/>
            <person name="Dai G."/>
            <person name="Sun C."/>
            <person name="Schmutz J."/>
            <person name="Leebens-Mack J.H."/>
            <person name="Li F.W."/>
            <person name="Wang L."/>
        </authorList>
    </citation>
    <scope>NUCLEOTIDE SEQUENCE [LARGE SCALE GENOMIC DNA]</scope>
    <source>
        <strain evidence="2">cv. PW_Plant_1</strain>
    </source>
</reference>
<keyword evidence="2" id="KW-1185">Reference proteome</keyword>
<protein>
    <submittedName>
        <fullName evidence="1">Uncharacterized protein</fullName>
    </submittedName>
</protein>
<comment type="caution">
    <text evidence="1">The sequence shown here is derived from an EMBL/GenBank/DDBJ whole genome shotgun (WGS) entry which is preliminary data.</text>
</comment>
<name>A0ACC2CXF1_DIPCM</name>